<dbReference type="OrthoDB" id="3207336at2759"/>
<sequence length="174" mass="18790">MVVVKDNIQADVWSKGFPKHDETGNWGPMFKSTIDGVLKVAGSDAKQVKTKLQAMLKALQHSTVIINVASPSRLDGHTKPKPLDDKHFGFEDAISQPSIEGIDTLEGSVSGAPNMNTDANIIVVSNASSPARGGEHPAWMEDGIFLVSRKHEQDVKAVSDLIDKWATNGCTSRE</sequence>
<reference evidence="1 2" key="1">
    <citation type="submission" date="2013-03" db="EMBL/GenBank/DDBJ databases">
        <title>The Genome Sequence of Cladophialophora psammophila CBS 110553.</title>
        <authorList>
            <consortium name="The Broad Institute Genomics Platform"/>
            <person name="Cuomo C."/>
            <person name="de Hoog S."/>
            <person name="Gorbushina A."/>
            <person name="Walker B."/>
            <person name="Young S.K."/>
            <person name="Zeng Q."/>
            <person name="Gargeya S."/>
            <person name="Fitzgerald M."/>
            <person name="Haas B."/>
            <person name="Abouelleil A."/>
            <person name="Allen A.W."/>
            <person name="Alvarado L."/>
            <person name="Arachchi H.M."/>
            <person name="Berlin A.M."/>
            <person name="Chapman S.B."/>
            <person name="Gainer-Dewar J."/>
            <person name="Goldberg J."/>
            <person name="Griggs A."/>
            <person name="Gujja S."/>
            <person name="Hansen M."/>
            <person name="Howarth C."/>
            <person name="Imamovic A."/>
            <person name="Ireland A."/>
            <person name="Larimer J."/>
            <person name="McCowan C."/>
            <person name="Murphy C."/>
            <person name="Pearson M."/>
            <person name="Poon T.W."/>
            <person name="Priest M."/>
            <person name="Roberts A."/>
            <person name="Saif S."/>
            <person name="Shea T."/>
            <person name="Sisk P."/>
            <person name="Sykes S."/>
            <person name="Wortman J."/>
            <person name="Nusbaum C."/>
            <person name="Birren B."/>
        </authorList>
    </citation>
    <scope>NUCLEOTIDE SEQUENCE [LARGE SCALE GENOMIC DNA]</scope>
    <source>
        <strain evidence="1 2">CBS 110553</strain>
    </source>
</reference>
<dbReference type="HOGENOM" id="CLU_1539860_0_0_1"/>
<dbReference type="InterPro" id="IPR011008">
    <property type="entry name" value="Dimeric_a/b-barrel"/>
</dbReference>
<dbReference type="SUPFAM" id="SSF54909">
    <property type="entry name" value="Dimeric alpha+beta barrel"/>
    <property type="match status" value="1"/>
</dbReference>
<evidence type="ECO:0000313" key="2">
    <source>
        <dbReference type="Proteomes" id="UP000019471"/>
    </source>
</evidence>
<name>W9XGV4_9EURO</name>
<protein>
    <submittedName>
        <fullName evidence="1">Uncharacterized protein</fullName>
    </submittedName>
</protein>
<keyword evidence="2" id="KW-1185">Reference proteome</keyword>
<dbReference type="Proteomes" id="UP000019471">
    <property type="component" value="Unassembled WGS sequence"/>
</dbReference>
<dbReference type="GeneID" id="19185814"/>
<organism evidence="1 2">
    <name type="scientific">Cladophialophora psammophila CBS 110553</name>
    <dbReference type="NCBI Taxonomy" id="1182543"/>
    <lineage>
        <taxon>Eukaryota</taxon>
        <taxon>Fungi</taxon>
        <taxon>Dikarya</taxon>
        <taxon>Ascomycota</taxon>
        <taxon>Pezizomycotina</taxon>
        <taxon>Eurotiomycetes</taxon>
        <taxon>Chaetothyriomycetidae</taxon>
        <taxon>Chaetothyriales</taxon>
        <taxon>Herpotrichiellaceae</taxon>
        <taxon>Cladophialophora</taxon>
    </lineage>
</organism>
<dbReference type="EMBL" id="AMGX01000001">
    <property type="protein sequence ID" value="EXJ76570.1"/>
    <property type="molecule type" value="Genomic_DNA"/>
</dbReference>
<dbReference type="AlphaFoldDB" id="W9XGV4"/>
<proteinExistence type="predicted"/>
<dbReference type="RefSeq" id="XP_007739887.1">
    <property type="nucleotide sequence ID" value="XM_007741697.1"/>
</dbReference>
<comment type="caution">
    <text evidence="1">The sequence shown here is derived from an EMBL/GenBank/DDBJ whole genome shotgun (WGS) entry which is preliminary data.</text>
</comment>
<gene>
    <name evidence="1" type="ORF">A1O5_01078</name>
</gene>
<dbReference type="STRING" id="1182543.W9XGV4"/>
<evidence type="ECO:0000313" key="1">
    <source>
        <dbReference type="EMBL" id="EXJ76570.1"/>
    </source>
</evidence>
<accession>W9XGV4</accession>